<dbReference type="InterPro" id="IPR037523">
    <property type="entry name" value="VOC_core"/>
</dbReference>
<gene>
    <name evidence="3" type="ORF">Cvel_4920</name>
</gene>
<evidence type="ECO:0000313" key="3">
    <source>
        <dbReference type="EMBL" id="CEM31431.1"/>
    </source>
</evidence>
<organism evidence="3">
    <name type="scientific">Chromera velia CCMP2878</name>
    <dbReference type="NCBI Taxonomy" id="1169474"/>
    <lineage>
        <taxon>Eukaryota</taxon>
        <taxon>Sar</taxon>
        <taxon>Alveolata</taxon>
        <taxon>Colpodellida</taxon>
        <taxon>Chromeraceae</taxon>
        <taxon>Chromera</taxon>
    </lineage>
</organism>
<reference evidence="3" key="1">
    <citation type="submission" date="2014-11" db="EMBL/GenBank/DDBJ databases">
        <authorList>
            <person name="Otto D Thomas"/>
            <person name="Naeem Raeece"/>
        </authorList>
    </citation>
    <scope>NUCLEOTIDE SEQUENCE</scope>
</reference>
<accession>A0A0G4GML8</accession>
<evidence type="ECO:0000256" key="1">
    <source>
        <dbReference type="SAM" id="MobiDB-lite"/>
    </source>
</evidence>
<dbReference type="InterPro" id="IPR004360">
    <property type="entry name" value="Glyas_Fos-R_dOase_dom"/>
</dbReference>
<dbReference type="SUPFAM" id="SSF54593">
    <property type="entry name" value="Glyoxalase/Bleomycin resistance protein/Dihydroxybiphenyl dioxygenase"/>
    <property type="match status" value="1"/>
</dbReference>
<dbReference type="Gene3D" id="3.10.180.10">
    <property type="entry name" value="2,3-Dihydroxybiphenyl 1,2-Dioxygenase, domain 1"/>
    <property type="match status" value="2"/>
</dbReference>
<dbReference type="VEuPathDB" id="CryptoDB:Cvel_4920"/>
<dbReference type="PROSITE" id="PS51819">
    <property type="entry name" value="VOC"/>
    <property type="match status" value="1"/>
</dbReference>
<feature type="domain" description="VOC" evidence="2">
    <location>
        <begin position="10"/>
        <end position="142"/>
    </location>
</feature>
<dbReference type="InterPro" id="IPR029068">
    <property type="entry name" value="Glyas_Bleomycin-R_OHBP_Dase"/>
</dbReference>
<protein>
    <recommendedName>
        <fullName evidence="2">VOC domain-containing protein</fullName>
    </recommendedName>
</protein>
<sequence>MASTMRVVKAFRACHLSVSNAARSREFFVKQLGMVETAPVGNLTGAGVGNKGGTMVSLGFPQKQEGEMDLWLTEVKDATASAAGDPGNLYWKIGIIVTDLDCAVAKLRERGVRISDPSQFRDIGYLAHLTDPDGLTIELLQRTFEHKTKLPEEPELVNQVLGTRATLSHITLRTGMDLGGSSKFFSDTLGLKLLSVQPVEPYAFSLFFFAPSGLAHKEKMVREDDLFAVENREWLWQRPVTVLELQQRTRGDFCPSFSPGALGLREIVLDVETVPADGKPEGESEGSDADEKRSKEVLPLKLDQEGMSGMGGEVKAPEGTPLRFLPV</sequence>
<dbReference type="EMBL" id="CDMZ01001358">
    <property type="protein sequence ID" value="CEM31431.1"/>
    <property type="molecule type" value="Genomic_DNA"/>
</dbReference>
<feature type="region of interest" description="Disordered" evidence="1">
    <location>
        <begin position="273"/>
        <end position="327"/>
    </location>
</feature>
<dbReference type="Pfam" id="PF00903">
    <property type="entry name" value="Glyoxalase"/>
    <property type="match status" value="1"/>
</dbReference>
<name>A0A0G4GML8_9ALVE</name>
<dbReference type="AlphaFoldDB" id="A0A0G4GML8"/>
<feature type="compositionally biased region" description="Basic and acidic residues" evidence="1">
    <location>
        <begin position="289"/>
        <end position="304"/>
    </location>
</feature>
<evidence type="ECO:0000259" key="2">
    <source>
        <dbReference type="PROSITE" id="PS51819"/>
    </source>
</evidence>
<proteinExistence type="predicted"/>